<gene>
    <name evidence="1" type="ORF">K7X08_022151</name>
</gene>
<name>A0A9Q1L5F3_9SOLA</name>
<evidence type="ECO:0000313" key="1">
    <source>
        <dbReference type="EMBL" id="KAJ8528459.1"/>
    </source>
</evidence>
<protein>
    <submittedName>
        <fullName evidence="1">Uncharacterized protein</fullName>
    </submittedName>
</protein>
<evidence type="ECO:0000313" key="2">
    <source>
        <dbReference type="Proteomes" id="UP001152561"/>
    </source>
</evidence>
<dbReference type="Proteomes" id="UP001152561">
    <property type="component" value="Unassembled WGS sequence"/>
</dbReference>
<dbReference type="AlphaFoldDB" id="A0A9Q1L5F3"/>
<reference evidence="2" key="1">
    <citation type="journal article" date="2023" name="Proc. Natl. Acad. Sci. U.S.A.">
        <title>Genomic and structural basis for evolution of tropane alkaloid biosynthesis.</title>
        <authorList>
            <person name="Wanga Y.-J."/>
            <person name="Taina T."/>
            <person name="Yua J.-Y."/>
            <person name="Lia J."/>
            <person name="Xua B."/>
            <person name="Chenc J."/>
            <person name="D'Auriad J.C."/>
            <person name="Huanga J.-P."/>
            <person name="Huanga S.-X."/>
        </authorList>
    </citation>
    <scope>NUCLEOTIDE SEQUENCE [LARGE SCALE GENOMIC DNA]</scope>
    <source>
        <strain evidence="2">cv. KIB-2019</strain>
    </source>
</reference>
<organism evidence="1 2">
    <name type="scientific">Anisodus acutangulus</name>
    <dbReference type="NCBI Taxonomy" id="402998"/>
    <lineage>
        <taxon>Eukaryota</taxon>
        <taxon>Viridiplantae</taxon>
        <taxon>Streptophyta</taxon>
        <taxon>Embryophyta</taxon>
        <taxon>Tracheophyta</taxon>
        <taxon>Spermatophyta</taxon>
        <taxon>Magnoliopsida</taxon>
        <taxon>eudicotyledons</taxon>
        <taxon>Gunneridae</taxon>
        <taxon>Pentapetalae</taxon>
        <taxon>asterids</taxon>
        <taxon>lamiids</taxon>
        <taxon>Solanales</taxon>
        <taxon>Solanaceae</taxon>
        <taxon>Solanoideae</taxon>
        <taxon>Hyoscyameae</taxon>
        <taxon>Anisodus</taxon>
    </lineage>
</organism>
<proteinExistence type="predicted"/>
<keyword evidence="2" id="KW-1185">Reference proteome</keyword>
<accession>A0A9Q1L5F3</accession>
<sequence length="136" mass="15063">MNLTERIHSNLRKNNQIYIKNRMGIRLSEKFMSFFDSGGGGVGMGRVCEHKGMDSGTLSSDSSFSLYGTAIASVKTPISYRYKVSGNISSILSGALPELHPYNLNSYEPESFRSILSGELQELEFSDLFSPASYRS</sequence>
<comment type="caution">
    <text evidence="1">The sequence shown here is derived from an EMBL/GenBank/DDBJ whole genome shotgun (WGS) entry which is preliminary data.</text>
</comment>
<dbReference type="EMBL" id="JAJAGQ010000023">
    <property type="protein sequence ID" value="KAJ8528459.1"/>
    <property type="molecule type" value="Genomic_DNA"/>
</dbReference>